<dbReference type="EMBL" id="JAHHHW010000140">
    <property type="protein sequence ID" value="MBW4434712.1"/>
    <property type="molecule type" value="Genomic_DNA"/>
</dbReference>
<sequence>MEYHFVSTSKIQERLDISAKALGDYINKGLLIAGVHYSVLPGGHKRYNLELLTDWLINQQDPNAHQRAIDHYLKSLPSNQGRRKAN</sequence>
<evidence type="ECO:0000313" key="1">
    <source>
        <dbReference type="EMBL" id="MBW4434712.1"/>
    </source>
</evidence>
<dbReference type="Proteomes" id="UP000813215">
    <property type="component" value="Unassembled WGS sequence"/>
</dbReference>
<gene>
    <name evidence="1" type="ORF">KME28_24120</name>
</gene>
<evidence type="ECO:0000313" key="2">
    <source>
        <dbReference type="Proteomes" id="UP000813215"/>
    </source>
</evidence>
<dbReference type="AlphaFoldDB" id="A0A9E3LVB9"/>
<organism evidence="1 2">
    <name type="scientific">Pelatocladus maniniholoensis HA4357-MV3</name>
    <dbReference type="NCBI Taxonomy" id="1117104"/>
    <lineage>
        <taxon>Bacteria</taxon>
        <taxon>Bacillati</taxon>
        <taxon>Cyanobacteriota</taxon>
        <taxon>Cyanophyceae</taxon>
        <taxon>Nostocales</taxon>
        <taxon>Nostocaceae</taxon>
        <taxon>Pelatocladus</taxon>
    </lineage>
</organism>
<name>A0A9E3LVB9_9NOST</name>
<comment type="caution">
    <text evidence="1">The sequence shown here is derived from an EMBL/GenBank/DDBJ whole genome shotgun (WGS) entry which is preliminary data.</text>
</comment>
<proteinExistence type="predicted"/>
<accession>A0A9E3LVB9</accession>
<reference evidence="1" key="2">
    <citation type="journal article" date="2022" name="Microbiol. Resour. Announc.">
        <title>Metagenome Sequencing to Explore Phylogenomics of Terrestrial Cyanobacteria.</title>
        <authorList>
            <person name="Ward R.D."/>
            <person name="Stajich J.E."/>
            <person name="Johansen J.R."/>
            <person name="Huntemann M."/>
            <person name="Clum A."/>
            <person name="Foster B."/>
            <person name="Foster B."/>
            <person name="Roux S."/>
            <person name="Palaniappan K."/>
            <person name="Varghese N."/>
            <person name="Mukherjee S."/>
            <person name="Reddy T.B.K."/>
            <person name="Daum C."/>
            <person name="Copeland A."/>
            <person name="Chen I.A."/>
            <person name="Ivanova N.N."/>
            <person name="Kyrpides N.C."/>
            <person name="Shapiro N."/>
            <person name="Eloe-Fadrosh E.A."/>
            <person name="Pietrasiak N."/>
        </authorList>
    </citation>
    <scope>NUCLEOTIDE SEQUENCE</scope>
    <source>
        <strain evidence="1">HA4357-MV3</strain>
    </source>
</reference>
<reference evidence="1" key="1">
    <citation type="submission" date="2021-05" db="EMBL/GenBank/DDBJ databases">
        <authorList>
            <person name="Pietrasiak N."/>
            <person name="Ward R."/>
            <person name="Stajich J.E."/>
            <person name="Kurbessoian T."/>
        </authorList>
    </citation>
    <scope>NUCLEOTIDE SEQUENCE</scope>
    <source>
        <strain evidence="1">HA4357-MV3</strain>
    </source>
</reference>
<protein>
    <submittedName>
        <fullName evidence="1">Uncharacterized protein</fullName>
    </submittedName>
</protein>